<dbReference type="GO" id="GO:0004798">
    <property type="term" value="F:dTMP kinase activity"/>
    <property type="evidence" value="ECO:0007669"/>
    <property type="project" value="UniProtKB-UniRule"/>
</dbReference>
<organism evidence="13 14">
    <name type="scientific">Methanosarcina lacustris Z-7289</name>
    <dbReference type="NCBI Taxonomy" id="1434111"/>
    <lineage>
        <taxon>Archaea</taxon>
        <taxon>Methanobacteriati</taxon>
        <taxon>Methanobacteriota</taxon>
        <taxon>Stenosarchaea group</taxon>
        <taxon>Methanomicrobia</taxon>
        <taxon>Methanosarcinales</taxon>
        <taxon>Methanosarcinaceae</taxon>
        <taxon>Methanosarcina</taxon>
    </lineage>
</organism>
<dbReference type="GO" id="GO:0005524">
    <property type="term" value="F:ATP binding"/>
    <property type="evidence" value="ECO:0007669"/>
    <property type="project" value="UniProtKB-UniRule"/>
</dbReference>
<feature type="domain" description="Thymidylate kinase-like" evidence="12">
    <location>
        <begin position="21"/>
        <end position="206"/>
    </location>
</feature>
<evidence type="ECO:0000256" key="2">
    <source>
        <dbReference type="ARBA" id="ARBA00012980"/>
    </source>
</evidence>
<dbReference type="GO" id="GO:0005737">
    <property type="term" value="C:cytoplasm"/>
    <property type="evidence" value="ECO:0007669"/>
    <property type="project" value="TreeGrafter"/>
</dbReference>
<evidence type="ECO:0000256" key="8">
    <source>
        <dbReference type="ARBA" id="ARBA00022840"/>
    </source>
</evidence>
<keyword evidence="7 11" id="KW-0418">Kinase</keyword>
<evidence type="ECO:0000259" key="12">
    <source>
        <dbReference type="Pfam" id="PF02223"/>
    </source>
</evidence>
<evidence type="ECO:0000313" key="14">
    <source>
        <dbReference type="Proteomes" id="UP000033072"/>
    </source>
</evidence>
<name>A0A0E3S9B9_9EURY</name>
<evidence type="ECO:0000313" key="13">
    <source>
        <dbReference type="EMBL" id="AKB76182.1"/>
    </source>
</evidence>
<dbReference type="KEGG" id="mls:MSLAZ_2921"/>
<dbReference type="PATRIC" id="fig|1434111.4.peg.3862"/>
<dbReference type="NCBIfam" id="TIGR00041">
    <property type="entry name" value="DTMP_kinase"/>
    <property type="match status" value="1"/>
</dbReference>
<dbReference type="InterPro" id="IPR027417">
    <property type="entry name" value="P-loop_NTPase"/>
</dbReference>
<dbReference type="PANTHER" id="PTHR10344">
    <property type="entry name" value="THYMIDYLATE KINASE"/>
    <property type="match status" value="1"/>
</dbReference>
<dbReference type="PANTHER" id="PTHR10344:SF4">
    <property type="entry name" value="UMP-CMP KINASE 2, MITOCHONDRIAL"/>
    <property type="match status" value="1"/>
</dbReference>
<dbReference type="Pfam" id="PF02223">
    <property type="entry name" value="Thymidylate_kin"/>
    <property type="match status" value="1"/>
</dbReference>
<dbReference type="GO" id="GO:0006235">
    <property type="term" value="P:dTTP biosynthetic process"/>
    <property type="evidence" value="ECO:0007669"/>
    <property type="project" value="UniProtKB-UniRule"/>
</dbReference>
<evidence type="ECO:0000256" key="1">
    <source>
        <dbReference type="ARBA" id="ARBA00009776"/>
    </source>
</evidence>
<evidence type="ECO:0000256" key="11">
    <source>
        <dbReference type="HAMAP-Rule" id="MF_00165"/>
    </source>
</evidence>
<evidence type="ECO:0000256" key="6">
    <source>
        <dbReference type="ARBA" id="ARBA00022741"/>
    </source>
</evidence>
<dbReference type="InterPro" id="IPR039430">
    <property type="entry name" value="Thymidylate_kin-like_dom"/>
</dbReference>
<keyword evidence="8 11" id="KW-0067">ATP-binding</keyword>
<protein>
    <recommendedName>
        <fullName evidence="3 11">Probable thymidylate kinase</fullName>
        <ecNumber evidence="2 11">2.7.4.9</ecNumber>
    </recommendedName>
    <alternativeName>
        <fullName evidence="9 11">dTMP kinase</fullName>
    </alternativeName>
</protein>
<evidence type="ECO:0000256" key="9">
    <source>
        <dbReference type="ARBA" id="ARBA00029962"/>
    </source>
</evidence>
<dbReference type="SUPFAM" id="SSF52540">
    <property type="entry name" value="P-loop containing nucleoside triphosphate hydrolases"/>
    <property type="match status" value="1"/>
</dbReference>
<accession>A0A0E3S9B9</accession>
<dbReference type="AlphaFoldDB" id="A0A0E3S9B9"/>
<keyword evidence="6 11" id="KW-0547">Nucleotide-binding</keyword>
<dbReference type="HOGENOM" id="CLU_049131_0_2_2"/>
<dbReference type="HAMAP" id="MF_00165">
    <property type="entry name" value="Thymidylate_kinase"/>
    <property type="match status" value="1"/>
</dbReference>
<proteinExistence type="inferred from homology"/>
<evidence type="ECO:0000256" key="7">
    <source>
        <dbReference type="ARBA" id="ARBA00022777"/>
    </source>
</evidence>
<dbReference type="GO" id="GO:0006227">
    <property type="term" value="P:dUDP biosynthetic process"/>
    <property type="evidence" value="ECO:0007669"/>
    <property type="project" value="TreeGrafter"/>
</dbReference>
<comment type="similarity">
    <text evidence="1 11">Belongs to the thymidylate kinase family.</text>
</comment>
<keyword evidence="14" id="KW-1185">Reference proteome</keyword>
<dbReference type="EC" id="2.7.4.9" evidence="2 11"/>
<dbReference type="InterPro" id="IPR018094">
    <property type="entry name" value="Thymidylate_kinase"/>
</dbReference>
<keyword evidence="5 11" id="KW-0545">Nucleotide biosynthesis</keyword>
<dbReference type="STRING" id="1434111.MSLAZ_2921"/>
<dbReference type="Gene3D" id="3.40.50.300">
    <property type="entry name" value="P-loop containing nucleotide triphosphate hydrolases"/>
    <property type="match status" value="1"/>
</dbReference>
<comment type="catalytic activity">
    <reaction evidence="10 11">
        <text>dTMP + ATP = dTDP + ADP</text>
        <dbReference type="Rhea" id="RHEA:13517"/>
        <dbReference type="ChEBI" id="CHEBI:30616"/>
        <dbReference type="ChEBI" id="CHEBI:58369"/>
        <dbReference type="ChEBI" id="CHEBI:63528"/>
        <dbReference type="ChEBI" id="CHEBI:456216"/>
        <dbReference type="EC" id="2.7.4.9"/>
    </reaction>
</comment>
<gene>
    <name evidence="11" type="primary">tmk</name>
    <name evidence="13" type="ORF">MSLAZ_2921</name>
</gene>
<dbReference type="Proteomes" id="UP000033072">
    <property type="component" value="Chromosome"/>
</dbReference>
<sequence>MKTCKKKIEKAVLMRGKLITLEGIDGSGKSTVVKKLQENHDIRVFEPVFTREPTRGTLTGNAVQKAIQSDTDQFAELFLFTADHAEHLAKLVKPALENGKTVISDRYSDSRYAYQGITLKNRIENPLEWVKSLHRGWTVIPDLTILFDIEPEIAVERCGKRGEQTKFETIELLRGVRNIFLRLAAEEPDRFIVVDASCSPEDVEKTVVQKILEFVQRDENK</sequence>
<evidence type="ECO:0000256" key="4">
    <source>
        <dbReference type="ARBA" id="ARBA00022679"/>
    </source>
</evidence>
<evidence type="ECO:0000256" key="10">
    <source>
        <dbReference type="ARBA" id="ARBA00048743"/>
    </source>
</evidence>
<evidence type="ECO:0000256" key="3">
    <source>
        <dbReference type="ARBA" id="ARBA00013355"/>
    </source>
</evidence>
<reference evidence="13 14" key="1">
    <citation type="submission" date="2014-07" db="EMBL/GenBank/DDBJ databases">
        <title>Methanogenic archaea and the global carbon cycle.</title>
        <authorList>
            <person name="Henriksen J.R."/>
            <person name="Luke J."/>
            <person name="Reinhart S."/>
            <person name="Benedict M.N."/>
            <person name="Youngblut N.D."/>
            <person name="Metcalf M.E."/>
            <person name="Whitaker R.J."/>
            <person name="Metcalf W.W."/>
        </authorList>
    </citation>
    <scope>NUCLEOTIDE SEQUENCE [LARGE SCALE GENOMIC DNA]</scope>
    <source>
        <strain evidence="13 14">Z-7289</strain>
    </source>
</reference>
<feature type="binding site" evidence="11">
    <location>
        <begin position="23"/>
        <end position="30"/>
    </location>
    <ligand>
        <name>ATP</name>
        <dbReference type="ChEBI" id="CHEBI:30616"/>
    </ligand>
</feature>
<keyword evidence="4 11" id="KW-0808">Transferase</keyword>
<dbReference type="EMBL" id="CP009515">
    <property type="protein sequence ID" value="AKB76182.1"/>
    <property type="molecule type" value="Genomic_DNA"/>
</dbReference>
<dbReference type="CDD" id="cd01672">
    <property type="entry name" value="TMPK"/>
    <property type="match status" value="1"/>
</dbReference>
<evidence type="ECO:0000256" key="5">
    <source>
        <dbReference type="ARBA" id="ARBA00022727"/>
    </source>
</evidence>
<dbReference type="FunFam" id="3.40.50.300:FF:000225">
    <property type="entry name" value="Thymidylate kinase"/>
    <property type="match status" value="1"/>
</dbReference>
<dbReference type="GO" id="GO:0006233">
    <property type="term" value="P:dTDP biosynthetic process"/>
    <property type="evidence" value="ECO:0007669"/>
    <property type="project" value="InterPro"/>
</dbReference>